<keyword evidence="3" id="KW-0238">DNA-binding</keyword>
<evidence type="ECO:0000313" key="6">
    <source>
        <dbReference type="EMBL" id="GHB42505.1"/>
    </source>
</evidence>
<dbReference type="PANTHER" id="PTHR30537:SF5">
    <property type="entry name" value="HTH-TYPE TRANSCRIPTIONAL ACTIVATOR TTDR-RELATED"/>
    <property type="match status" value="1"/>
</dbReference>
<gene>
    <name evidence="6" type="ORF">GCM10007094_34710</name>
</gene>
<evidence type="ECO:0000259" key="5">
    <source>
        <dbReference type="PROSITE" id="PS50931"/>
    </source>
</evidence>
<keyword evidence="4" id="KW-0804">Transcription</keyword>
<keyword evidence="7" id="KW-1185">Reference proteome</keyword>
<sequence length="295" mass="32178">MISADRMREFVEIVNAGSISSAAERLGIPRATLSRRLSALEADLSVRLLHRRTNRLTLTEAGRTLHQKAVAIQRDIEETWSMVRRSDDVPRGLLRVSIADTALSEIFASFAKQYPEVDLEVRATTQHEDMLSEGIDVAVRAGTISDPNLIARQMMQDRLCVVASPAYLATHGTPKSIKDLSAHNCIVGFAGGWTAGKSWPLRRGGSVAVSGRFKSNSLALSRTAVLQGVGLALLPLHFTDGDIEEGTLVPLLEDQVGTDVSISVVYVDREFIEPKVRALVDAILAHFKDLEGARN</sequence>
<dbReference type="RefSeq" id="WP_189438072.1">
    <property type="nucleotide sequence ID" value="NZ_BMXE01000007.1"/>
</dbReference>
<evidence type="ECO:0000256" key="2">
    <source>
        <dbReference type="ARBA" id="ARBA00023015"/>
    </source>
</evidence>
<dbReference type="CDD" id="cd08422">
    <property type="entry name" value="PBP2_CrgA_like"/>
    <property type="match status" value="1"/>
</dbReference>
<evidence type="ECO:0000313" key="7">
    <source>
        <dbReference type="Proteomes" id="UP000637980"/>
    </source>
</evidence>
<dbReference type="Pfam" id="PF03466">
    <property type="entry name" value="LysR_substrate"/>
    <property type="match status" value="1"/>
</dbReference>
<protein>
    <submittedName>
        <fullName evidence="6">Transcriptional regulator</fullName>
    </submittedName>
</protein>
<evidence type="ECO:0000256" key="1">
    <source>
        <dbReference type="ARBA" id="ARBA00009437"/>
    </source>
</evidence>
<comment type="caution">
    <text evidence="6">The sequence shown here is derived from an EMBL/GenBank/DDBJ whole genome shotgun (WGS) entry which is preliminary data.</text>
</comment>
<keyword evidence="2" id="KW-0805">Transcription regulation</keyword>
<feature type="domain" description="HTH lysR-type" evidence="5">
    <location>
        <begin position="2"/>
        <end position="59"/>
    </location>
</feature>
<organism evidence="6 7">
    <name type="scientific">Pseudovibrio japonicus</name>
    <dbReference type="NCBI Taxonomy" id="366534"/>
    <lineage>
        <taxon>Bacteria</taxon>
        <taxon>Pseudomonadati</taxon>
        <taxon>Pseudomonadota</taxon>
        <taxon>Alphaproteobacteria</taxon>
        <taxon>Hyphomicrobiales</taxon>
        <taxon>Stappiaceae</taxon>
        <taxon>Pseudovibrio</taxon>
    </lineage>
</organism>
<dbReference type="Pfam" id="PF00126">
    <property type="entry name" value="HTH_1"/>
    <property type="match status" value="1"/>
</dbReference>
<proteinExistence type="inferred from homology"/>
<reference evidence="7" key="1">
    <citation type="journal article" date="2019" name="Int. J. Syst. Evol. Microbiol.">
        <title>The Global Catalogue of Microorganisms (GCM) 10K type strain sequencing project: providing services to taxonomists for standard genome sequencing and annotation.</title>
        <authorList>
            <consortium name="The Broad Institute Genomics Platform"/>
            <consortium name="The Broad Institute Genome Sequencing Center for Infectious Disease"/>
            <person name="Wu L."/>
            <person name="Ma J."/>
        </authorList>
    </citation>
    <scope>NUCLEOTIDE SEQUENCE [LARGE SCALE GENOMIC DNA]</scope>
    <source>
        <strain evidence="7">KCTC 12861</strain>
    </source>
</reference>
<dbReference type="SUPFAM" id="SSF46785">
    <property type="entry name" value="Winged helix' DNA-binding domain"/>
    <property type="match status" value="1"/>
</dbReference>
<comment type="similarity">
    <text evidence="1">Belongs to the LysR transcriptional regulatory family.</text>
</comment>
<dbReference type="InterPro" id="IPR058163">
    <property type="entry name" value="LysR-type_TF_proteobact-type"/>
</dbReference>
<dbReference type="PROSITE" id="PS50931">
    <property type="entry name" value="HTH_LYSR"/>
    <property type="match status" value="1"/>
</dbReference>
<evidence type="ECO:0000256" key="3">
    <source>
        <dbReference type="ARBA" id="ARBA00023125"/>
    </source>
</evidence>
<dbReference type="EMBL" id="BMXE01000007">
    <property type="protein sequence ID" value="GHB42505.1"/>
    <property type="molecule type" value="Genomic_DNA"/>
</dbReference>
<dbReference type="InterPro" id="IPR036390">
    <property type="entry name" value="WH_DNA-bd_sf"/>
</dbReference>
<dbReference type="InterPro" id="IPR036388">
    <property type="entry name" value="WH-like_DNA-bd_sf"/>
</dbReference>
<dbReference type="Gene3D" id="1.10.10.10">
    <property type="entry name" value="Winged helix-like DNA-binding domain superfamily/Winged helix DNA-binding domain"/>
    <property type="match status" value="1"/>
</dbReference>
<name>A0ABQ3EJB5_9HYPH</name>
<dbReference type="Gene3D" id="3.40.190.290">
    <property type="match status" value="1"/>
</dbReference>
<evidence type="ECO:0000256" key="4">
    <source>
        <dbReference type="ARBA" id="ARBA00023163"/>
    </source>
</evidence>
<accession>A0ABQ3EJB5</accession>
<dbReference type="InterPro" id="IPR000847">
    <property type="entry name" value="LysR_HTH_N"/>
</dbReference>
<dbReference type="PANTHER" id="PTHR30537">
    <property type="entry name" value="HTH-TYPE TRANSCRIPTIONAL REGULATOR"/>
    <property type="match status" value="1"/>
</dbReference>
<dbReference type="SUPFAM" id="SSF53850">
    <property type="entry name" value="Periplasmic binding protein-like II"/>
    <property type="match status" value="1"/>
</dbReference>
<dbReference type="Proteomes" id="UP000637980">
    <property type="component" value="Unassembled WGS sequence"/>
</dbReference>
<dbReference type="InterPro" id="IPR005119">
    <property type="entry name" value="LysR_subst-bd"/>
</dbReference>